<keyword evidence="4 5" id="KW-0326">Glycosidase</keyword>
<sequence>MCIESGVLGINAIRRNFGTSDLLFKIAAAHSASIFSCGQLVSSERDCYEMPSKHIFGYYGSWATYRSGKGRCAAEDIDPYSCTHLIYAFAKPTSSGDVQLVDYNLSFAGFNGLRNRNPSLKTLIGIGGATVGGYIFSSIAGNASLRSTFAKNARQFCQTYGFNGVDIDWEFPEGGDRYNFVQMLSELSSELGGYDLLLTASVGPSEYRASQSYDIPGIARCVDYILLMAYDYNGSWDSYTGHNAPLYSGSSDSEFQKQLNIDHSVRYWKRQGAPSHKLILGLATFGRTFTLSNSSNNGFRNNASGAGHAGPYTNESGILAYYEIQERFGETRWDSEQCVPYAVSGNQWVGFDNTRSIQRKCEYIKSQGLGGAMVWSIDMDERRGGSFTLLNTIKQCL</sequence>
<evidence type="ECO:0000256" key="5">
    <source>
        <dbReference type="RuleBase" id="RU000489"/>
    </source>
</evidence>
<dbReference type="InterPro" id="IPR029070">
    <property type="entry name" value="Chitinase_insertion_sf"/>
</dbReference>
<evidence type="ECO:0000256" key="6">
    <source>
        <dbReference type="RuleBase" id="RU004453"/>
    </source>
</evidence>
<evidence type="ECO:0000256" key="2">
    <source>
        <dbReference type="ARBA" id="ARBA00022801"/>
    </source>
</evidence>
<evidence type="ECO:0000313" key="9">
    <source>
        <dbReference type="EnsemblMetazoa" id="ASIC017635-PA"/>
    </source>
</evidence>
<dbReference type="InterPro" id="IPR001579">
    <property type="entry name" value="Glyco_hydro_18_chit_AS"/>
</dbReference>
<dbReference type="GO" id="GO:0006032">
    <property type="term" value="P:chitin catabolic process"/>
    <property type="evidence" value="ECO:0007669"/>
    <property type="project" value="TreeGrafter"/>
</dbReference>
<keyword evidence="2 5" id="KW-0378">Hydrolase</keyword>
<dbReference type="OrthoDB" id="73875at2759"/>
<dbReference type="InterPro" id="IPR017853">
    <property type="entry name" value="GH"/>
</dbReference>
<evidence type="ECO:0000256" key="1">
    <source>
        <dbReference type="ARBA" id="ARBA00022729"/>
    </source>
</evidence>
<dbReference type="EMBL" id="KE525346">
    <property type="protein sequence ID" value="KFB49619.1"/>
    <property type="molecule type" value="Genomic_DNA"/>
</dbReference>
<dbReference type="SUPFAM" id="SSF54556">
    <property type="entry name" value="Chitinase insertion domain"/>
    <property type="match status" value="1"/>
</dbReference>
<dbReference type="AlphaFoldDB" id="A0A084WHC5"/>
<dbReference type="OMA" id="YGGMEWI"/>
<dbReference type="PANTHER" id="PTHR11177:SF360">
    <property type="entry name" value="CHITINASE 4-RELATED"/>
    <property type="match status" value="1"/>
</dbReference>
<dbReference type="GO" id="GO:0008061">
    <property type="term" value="F:chitin binding"/>
    <property type="evidence" value="ECO:0007669"/>
    <property type="project" value="InterPro"/>
</dbReference>
<dbReference type="GO" id="GO:0005975">
    <property type="term" value="P:carbohydrate metabolic process"/>
    <property type="evidence" value="ECO:0007669"/>
    <property type="project" value="InterPro"/>
</dbReference>
<keyword evidence="10" id="KW-1185">Reference proteome</keyword>
<dbReference type="EMBL" id="ATLV01023802">
    <property type="status" value="NOT_ANNOTATED_CDS"/>
    <property type="molecule type" value="Genomic_DNA"/>
</dbReference>
<dbReference type="FunFam" id="3.10.50.10:FF:000001">
    <property type="entry name" value="Chitinase 3-like 1"/>
    <property type="match status" value="1"/>
</dbReference>
<dbReference type="Gene3D" id="3.10.50.10">
    <property type="match status" value="1"/>
</dbReference>
<dbReference type="GO" id="GO:0004568">
    <property type="term" value="F:chitinase activity"/>
    <property type="evidence" value="ECO:0007669"/>
    <property type="project" value="TreeGrafter"/>
</dbReference>
<evidence type="ECO:0000313" key="8">
    <source>
        <dbReference type="EMBL" id="KFB49619.1"/>
    </source>
</evidence>
<dbReference type="EnsemblMetazoa" id="ASIC017635-RA">
    <property type="protein sequence ID" value="ASIC017635-PA"/>
    <property type="gene ID" value="ASIC017635"/>
</dbReference>
<dbReference type="STRING" id="74873.A0A084WHC5"/>
<dbReference type="InterPro" id="IPR001223">
    <property type="entry name" value="Glyco_hydro18_cat"/>
</dbReference>
<keyword evidence="1" id="KW-0732">Signal</keyword>
<organism evidence="8">
    <name type="scientific">Anopheles sinensis</name>
    <name type="common">Mosquito</name>
    <dbReference type="NCBI Taxonomy" id="74873"/>
    <lineage>
        <taxon>Eukaryota</taxon>
        <taxon>Metazoa</taxon>
        <taxon>Ecdysozoa</taxon>
        <taxon>Arthropoda</taxon>
        <taxon>Hexapoda</taxon>
        <taxon>Insecta</taxon>
        <taxon>Pterygota</taxon>
        <taxon>Neoptera</taxon>
        <taxon>Endopterygota</taxon>
        <taxon>Diptera</taxon>
        <taxon>Nematocera</taxon>
        <taxon>Culicoidea</taxon>
        <taxon>Culicidae</taxon>
        <taxon>Anophelinae</taxon>
        <taxon>Anopheles</taxon>
    </lineage>
</organism>
<comment type="similarity">
    <text evidence="6">Belongs to the glycosyl hydrolase 18 family.</text>
</comment>
<gene>
    <name evidence="8" type="ORF">ZHAS_00017635</name>
</gene>
<dbReference type="PROSITE" id="PS51910">
    <property type="entry name" value="GH18_2"/>
    <property type="match status" value="1"/>
</dbReference>
<reference evidence="9" key="2">
    <citation type="submission" date="2020-05" db="UniProtKB">
        <authorList>
            <consortium name="EnsemblMetazoa"/>
        </authorList>
    </citation>
    <scope>IDENTIFICATION</scope>
</reference>
<dbReference type="SUPFAM" id="SSF51445">
    <property type="entry name" value="(Trans)glycosidases"/>
    <property type="match status" value="1"/>
</dbReference>
<name>A0A084WHC5_ANOSI</name>
<evidence type="ECO:0000259" key="7">
    <source>
        <dbReference type="PROSITE" id="PS51910"/>
    </source>
</evidence>
<accession>A0A084WHC5</accession>
<dbReference type="VEuPathDB" id="VectorBase:ASIC017635"/>
<dbReference type="VEuPathDB" id="VectorBase:ASIS023576"/>
<dbReference type="GO" id="GO:0005576">
    <property type="term" value="C:extracellular region"/>
    <property type="evidence" value="ECO:0007669"/>
    <property type="project" value="TreeGrafter"/>
</dbReference>
<proteinExistence type="inferred from homology"/>
<dbReference type="Pfam" id="PF00704">
    <property type="entry name" value="Glyco_hydro_18"/>
    <property type="match status" value="1"/>
</dbReference>
<dbReference type="InterPro" id="IPR050314">
    <property type="entry name" value="Glycosyl_Hydrlase_18"/>
</dbReference>
<keyword evidence="3" id="KW-1015">Disulfide bond</keyword>
<protein>
    <submittedName>
        <fullName evidence="8">AGAP006191-PA-like protein</fullName>
    </submittedName>
</protein>
<dbReference type="PANTHER" id="PTHR11177">
    <property type="entry name" value="CHITINASE"/>
    <property type="match status" value="1"/>
</dbReference>
<evidence type="ECO:0000256" key="4">
    <source>
        <dbReference type="ARBA" id="ARBA00023295"/>
    </source>
</evidence>
<dbReference type="InterPro" id="IPR011583">
    <property type="entry name" value="Chitinase_II/V-like_cat"/>
</dbReference>
<reference evidence="8 10" key="1">
    <citation type="journal article" date="2014" name="BMC Genomics">
        <title>Genome sequence of Anopheles sinensis provides insight into genetics basis of mosquito competence for malaria parasites.</title>
        <authorList>
            <person name="Zhou D."/>
            <person name="Zhang D."/>
            <person name="Ding G."/>
            <person name="Shi L."/>
            <person name="Hou Q."/>
            <person name="Ye Y."/>
            <person name="Xu Y."/>
            <person name="Zhou H."/>
            <person name="Xiong C."/>
            <person name="Li S."/>
            <person name="Yu J."/>
            <person name="Hong S."/>
            <person name="Yu X."/>
            <person name="Zou P."/>
            <person name="Chen C."/>
            <person name="Chang X."/>
            <person name="Wang W."/>
            <person name="Lv Y."/>
            <person name="Sun Y."/>
            <person name="Ma L."/>
            <person name="Shen B."/>
            <person name="Zhu C."/>
        </authorList>
    </citation>
    <scope>NUCLEOTIDE SEQUENCE [LARGE SCALE GENOMIC DNA]</scope>
</reference>
<dbReference type="SMART" id="SM00636">
    <property type="entry name" value="Glyco_18"/>
    <property type="match status" value="1"/>
</dbReference>
<dbReference type="Proteomes" id="UP000030765">
    <property type="component" value="Unassembled WGS sequence"/>
</dbReference>
<evidence type="ECO:0000313" key="10">
    <source>
        <dbReference type="Proteomes" id="UP000030765"/>
    </source>
</evidence>
<dbReference type="Gene3D" id="3.20.20.80">
    <property type="entry name" value="Glycosidases"/>
    <property type="match status" value="1"/>
</dbReference>
<dbReference type="PROSITE" id="PS01095">
    <property type="entry name" value="GH18_1"/>
    <property type="match status" value="1"/>
</dbReference>
<feature type="domain" description="GH18" evidence="7">
    <location>
        <begin position="53"/>
        <end position="397"/>
    </location>
</feature>
<evidence type="ECO:0000256" key="3">
    <source>
        <dbReference type="ARBA" id="ARBA00023157"/>
    </source>
</evidence>